<dbReference type="Pfam" id="PF01217">
    <property type="entry name" value="Clat_adaptor_s"/>
    <property type="match status" value="1"/>
</dbReference>
<keyword evidence="3" id="KW-0813">Transport</keyword>
<dbReference type="EMBL" id="BRZM01000091">
    <property type="protein sequence ID" value="GLD66353.1"/>
    <property type="molecule type" value="Genomic_DNA"/>
</dbReference>
<protein>
    <submittedName>
        <fullName evidence="9">AP-1 complex subunit mu-2</fullName>
    </submittedName>
</protein>
<dbReference type="FunFam" id="3.30.450.60:FF:000006">
    <property type="entry name" value="AP-1 complex subunit mu-1 isoform 1"/>
    <property type="match status" value="1"/>
</dbReference>
<proteinExistence type="inferred from homology"/>
<dbReference type="InterPro" id="IPR001392">
    <property type="entry name" value="Clathrin_mu"/>
</dbReference>
<evidence type="ECO:0000256" key="3">
    <source>
        <dbReference type="ARBA" id="ARBA00022448"/>
    </source>
</evidence>
<dbReference type="InterPro" id="IPR028565">
    <property type="entry name" value="MHD"/>
</dbReference>
<dbReference type="CDD" id="cd14835">
    <property type="entry name" value="AP1_Mu_N"/>
    <property type="match status" value="1"/>
</dbReference>
<dbReference type="Gene3D" id="2.60.40.1170">
    <property type="entry name" value="Mu homology domain, subdomain B"/>
    <property type="match status" value="1"/>
</dbReference>
<keyword evidence="5" id="KW-0472">Membrane</keyword>
<dbReference type="AlphaFoldDB" id="A0AAD3N5X0"/>
<evidence type="ECO:0000313" key="9">
    <source>
        <dbReference type="EMBL" id="GLD66353.1"/>
    </source>
</evidence>
<feature type="domain" description="MHD" evidence="8">
    <location>
        <begin position="168"/>
        <end position="429"/>
    </location>
</feature>
<dbReference type="SUPFAM" id="SSF64356">
    <property type="entry name" value="SNARE-like"/>
    <property type="match status" value="1"/>
</dbReference>
<dbReference type="InterPro" id="IPR036168">
    <property type="entry name" value="AP2_Mu_C_sf"/>
</dbReference>
<dbReference type="Gene3D" id="3.30.450.60">
    <property type="match status" value="1"/>
</dbReference>
<evidence type="ECO:0000256" key="6">
    <source>
        <dbReference type="ARBA" id="ARBA00023329"/>
    </source>
</evidence>
<dbReference type="InterPro" id="IPR018240">
    <property type="entry name" value="Clathrin_mu_CS"/>
</dbReference>
<comment type="function">
    <text evidence="7">Subunit of clathrin-associated adaptor protein complex 1 that plays a role in protein sorting in the trans-Golgi network (TGN) and endosomes. The AP complexes mediate the recruitment of clathrin to membranes and the recognition of sorting signals within the cytosolic tails of transmembrane cargo molecules.</text>
</comment>
<dbReference type="PANTHER" id="PTHR10529">
    <property type="entry name" value="AP COMPLEX SUBUNIT MU"/>
    <property type="match status" value="1"/>
</dbReference>
<dbReference type="PRINTS" id="PR00314">
    <property type="entry name" value="CLATHRINADPT"/>
</dbReference>
<evidence type="ECO:0000256" key="1">
    <source>
        <dbReference type="ARBA" id="ARBA00004145"/>
    </source>
</evidence>
<gene>
    <name evidence="9" type="ORF">AKAME5_001775200</name>
</gene>
<dbReference type="InterPro" id="IPR036770">
    <property type="entry name" value="Ankyrin_rpt-contain_sf"/>
</dbReference>
<keyword evidence="6" id="KW-0968">Cytoplasmic vesicle</keyword>
<dbReference type="PROSITE" id="PS00990">
    <property type="entry name" value="CLAT_ADAPTOR_M_1"/>
    <property type="match status" value="1"/>
</dbReference>
<dbReference type="SUPFAM" id="SSF48403">
    <property type="entry name" value="Ankyrin repeat"/>
    <property type="match status" value="1"/>
</dbReference>
<dbReference type="InterPro" id="IPR022775">
    <property type="entry name" value="AP_mu_sigma_su"/>
</dbReference>
<comment type="subcellular location">
    <subcellularLocation>
        <location evidence="1">Cytoplasmic vesicle</location>
        <location evidence="1">Clathrin-coated vesicle membrane</location>
        <topology evidence="1">Peripheral membrane protein</topology>
        <orientation evidence="1">Cytoplasmic side</orientation>
    </subcellularLocation>
</comment>
<dbReference type="SUPFAM" id="SSF49447">
    <property type="entry name" value="Second domain of Mu2 adaptin subunit (ap50) of ap2 adaptor"/>
    <property type="match status" value="1"/>
</dbReference>
<dbReference type="InterPro" id="IPR050431">
    <property type="entry name" value="Adaptor_comp_med_subunit"/>
</dbReference>
<name>A0AAD3N5X0_LATJO</name>
<keyword evidence="10" id="KW-1185">Reference proteome</keyword>
<dbReference type="PROSITE" id="PS51072">
    <property type="entry name" value="MHD"/>
    <property type="match status" value="1"/>
</dbReference>
<evidence type="ECO:0000256" key="4">
    <source>
        <dbReference type="ARBA" id="ARBA00022927"/>
    </source>
</evidence>
<dbReference type="Pfam" id="PF12796">
    <property type="entry name" value="Ank_2"/>
    <property type="match status" value="1"/>
</dbReference>
<dbReference type="GO" id="GO:0030665">
    <property type="term" value="C:clathrin-coated vesicle membrane"/>
    <property type="evidence" value="ECO:0007669"/>
    <property type="project" value="UniProtKB-SubCell"/>
</dbReference>
<evidence type="ECO:0000256" key="5">
    <source>
        <dbReference type="ARBA" id="ARBA00023136"/>
    </source>
</evidence>
<dbReference type="Gene3D" id="1.25.40.20">
    <property type="entry name" value="Ankyrin repeat-containing domain"/>
    <property type="match status" value="1"/>
</dbReference>
<sequence>MSVSAIFVLDLKGKVLICRNYKGDVDMAEIDHFMPLLMQHEEEGLICPVMSHGSVHFMWIKHSNLYLVATTNKNSNASLVYSFLYKLVEVFTEYFKELEEESIQDNFVVVYELLDELMDFGFPQTTDSKILQEYITQEGAKLEVAKTKVPTTVTNAVSWRSEGIKYKKNEVFIDVIESINVLVNANGSVMSSDIVGSIKLKTMLSGMPELRLGLNDRVLFALTGRDKGKTVVMEDVKFHQCVRQSRFESDRTISFIPPGEESELMSYSIQYLLVFRNSGVENLGDVVDLDEPNKAGRDSIMVLSQMDAGKALTAAAAKGNTSEVQRILEESRVHPDTLNEFGRTALQVMMGNSKIASLLLEKGANPNVQDKRGGALPIHIAIRENHRDVVEFLAQRSDLKHANIRGAGDRRVETSVPDMIDLLYIIHGWGGILYVLADETVGVDKKTASAYSSFLPMWVG</sequence>
<organism evidence="9 10">
    <name type="scientific">Lates japonicus</name>
    <name type="common">Japanese lates</name>
    <dbReference type="NCBI Taxonomy" id="270547"/>
    <lineage>
        <taxon>Eukaryota</taxon>
        <taxon>Metazoa</taxon>
        <taxon>Chordata</taxon>
        <taxon>Craniata</taxon>
        <taxon>Vertebrata</taxon>
        <taxon>Euteleostomi</taxon>
        <taxon>Actinopterygii</taxon>
        <taxon>Neopterygii</taxon>
        <taxon>Teleostei</taxon>
        <taxon>Neoteleostei</taxon>
        <taxon>Acanthomorphata</taxon>
        <taxon>Carangaria</taxon>
        <taxon>Carangaria incertae sedis</taxon>
        <taxon>Centropomidae</taxon>
        <taxon>Lates</taxon>
    </lineage>
</organism>
<dbReference type="GO" id="GO:0006886">
    <property type="term" value="P:intracellular protein transport"/>
    <property type="evidence" value="ECO:0007669"/>
    <property type="project" value="InterPro"/>
</dbReference>
<dbReference type="GO" id="GO:0016192">
    <property type="term" value="P:vesicle-mediated transport"/>
    <property type="evidence" value="ECO:0007669"/>
    <property type="project" value="InterPro"/>
</dbReference>
<dbReference type="GO" id="GO:0030131">
    <property type="term" value="C:clathrin adaptor complex"/>
    <property type="evidence" value="ECO:0007669"/>
    <property type="project" value="InterPro"/>
</dbReference>
<dbReference type="Proteomes" id="UP001279410">
    <property type="component" value="Unassembled WGS sequence"/>
</dbReference>
<evidence type="ECO:0000313" key="10">
    <source>
        <dbReference type="Proteomes" id="UP001279410"/>
    </source>
</evidence>
<dbReference type="InterPro" id="IPR002110">
    <property type="entry name" value="Ankyrin_rpt"/>
</dbReference>
<keyword evidence="4" id="KW-0653">Protein transport</keyword>
<evidence type="ECO:0000259" key="8">
    <source>
        <dbReference type="PROSITE" id="PS51072"/>
    </source>
</evidence>
<accession>A0AAD3N5X0</accession>
<evidence type="ECO:0000256" key="2">
    <source>
        <dbReference type="ARBA" id="ARBA00005324"/>
    </source>
</evidence>
<dbReference type="InterPro" id="IPR011012">
    <property type="entry name" value="Longin-like_dom_sf"/>
</dbReference>
<dbReference type="Pfam" id="PF00928">
    <property type="entry name" value="Adap_comp_sub"/>
    <property type="match status" value="1"/>
</dbReference>
<evidence type="ECO:0000256" key="7">
    <source>
        <dbReference type="ARBA" id="ARBA00057121"/>
    </source>
</evidence>
<reference evidence="9" key="1">
    <citation type="submission" date="2022-08" db="EMBL/GenBank/DDBJ databases">
        <title>Genome sequencing of akame (Lates japonicus).</title>
        <authorList>
            <person name="Hashiguchi Y."/>
            <person name="Takahashi H."/>
        </authorList>
    </citation>
    <scope>NUCLEOTIDE SEQUENCE</scope>
    <source>
        <strain evidence="9">Kochi</strain>
    </source>
</reference>
<comment type="caution">
    <text evidence="9">The sequence shown here is derived from an EMBL/GenBank/DDBJ whole genome shotgun (WGS) entry which is preliminary data.</text>
</comment>
<comment type="similarity">
    <text evidence="2">Belongs to the adaptor complexes medium subunit family.</text>
</comment>
<dbReference type="SMART" id="SM00248">
    <property type="entry name" value="ANK"/>
    <property type="match status" value="2"/>
</dbReference>